<evidence type="ECO:0000256" key="7">
    <source>
        <dbReference type="ARBA" id="ARBA00023186"/>
    </source>
</evidence>
<dbReference type="SUPFAM" id="SSF49899">
    <property type="entry name" value="Concanavalin A-like lectins/glucanases"/>
    <property type="match status" value="1"/>
</dbReference>
<keyword evidence="3 8" id="KW-0812">Transmembrane</keyword>
<keyword evidence="11" id="KW-1185">Reference proteome</keyword>
<comment type="caution">
    <text evidence="10">The sequence shown here is derived from an EMBL/GenBank/DDBJ whole genome shotgun (WGS) entry which is preliminary data.</text>
</comment>
<evidence type="ECO:0000313" key="11">
    <source>
        <dbReference type="Proteomes" id="UP001470230"/>
    </source>
</evidence>
<gene>
    <name evidence="10" type="ORF">M9Y10_023216</name>
</gene>
<dbReference type="Pfam" id="PF00262">
    <property type="entry name" value="Calreticulin"/>
    <property type="match status" value="1"/>
</dbReference>
<evidence type="ECO:0000256" key="1">
    <source>
        <dbReference type="ARBA" id="ARBA00004389"/>
    </source>
</evidence>
<evidence type="ECO:0000256" key="3">
    <source>
        <dbReference type="ARBA" id="ARBA00022692"/>
    </source>
</evidence>
<evidence type="ECO:0000313" key="10">
    <source>
        <dbReference type="EMBL" id="KAK8894779.1"/>
    </source>
</evidence>
<feature type="transmembrane region" description="Helical" evidence="8">
    <location>
        <begin position="469"/>
        <end position="490"/>
    </location>
</feature>
<dbReference type="Proteomes" id="UP001470230">
    <property type="component" value="Unassembled WGS sequence"/>
</dbReference>
<dbReference type="SUPFAM" id="SSF63887">
    <property type="entry name" value="P-domain of calnexin/calreticulin"/>
    <property type="match status" value="1"/>
</dbReference>
<evidence type="ECO:0000256" key="6">
    <source>
        <dbReference type="ARBA" id="ARBA00023136"/>
    </source>
</evidence>
<dbReference type="InterPro" id="IPR013320">
    <property type="entry name" value="ConA-like_dom_sf"/>
</dbReference>
<keyword evidence="6 8" id="KW-0472">Membrane</keyword>
<dbReference type="Gene3D" id="2.60.120.200">
    <property type="match status" value="1"/>
</dbReference>
<dbReference type="PANTHER" id="PTHR11073:SF1">
    <property type="entry name" value="CALNEXIN 14D-RELATED"/>
    <property type="match status" value="1"/>
</dbReference>
<dbReference type="InterPro" id="IPR001580">
    <property type="entry name" value="Calret/calnex"/>
</dbReference>
<evidence type="ECO:0000256" key="5">
    <source>
        <dbReference type="ARBA" id="ARBA00022989"/>
    </source>
</evidence>
<dbReference type="InterPro" id="IPR018124">
    <property type="entry name" value="Calret/calnex_CS"/>
</dbReference>
<proteinExistence type="inferred from homology"/>
<keyword evidence="7 8" id="KW-0143">Chaperone</keyword>
<feature type="region of interest" description="Disordered" evidence="9">
    <location>
        <begin position="221"/>
        <end position="264"/>
    </location>
</feature>
<keyword evidence="5 8" id="KW-1133">Transmembrane helix</keyword>
<dbReference type="PROSITE" id="PS00803">
    <property type="entry name" value="CALRETICULIN_1"/>
    <property type="match status" value="1"/>
</dbReference>
<feature type="compositionally biased region" description="Basic and acidic residues" evidence="9">
    <location>
        <begin position="232"/>
        <end position="244"/>
    </location>
</feature>
<evidence type="ECO:0000256" key="4">
    <source>
        <dbReference type="ARBA" id="ARBA00022824"/>
    </source>
</evidence>
<sequence>MFLLALFLGLIRCENEEPINEQPTQTTESQIPTIPEGDVFHFQSFGKPDWDLTWTPTKLENYTGVWELRESAAPQAIPGEHMLYMTQASKYYGLSTQFDQPLVLTDKTLVLQYEVRLQDGLNCGGAYMKLFGKDNYSPDALCNETRYVIMFGPDKCGSTNKVHFIFRHKNPKNGVVEEKHMKDAPSIKSDKLTHLYTLIVRPDNTFEILIDAESVKQGNLLEDFSPSVNPPKEIDDPTDKKPEDWVDDEMMDDPNAVKPDDWDETQPEFVKDPAKLEPPEGWLVDEPKFINDPEAKKPEDWEDDIHGEWEAPTIPNPKCESAPGCGEYEPPLIKNELYKGKWVPPKIKNPAYKGVWKPRQIPNPDYFEDQHPHNFPDLVGAGFELWMVDKDIGYANVLITTDETVVHKWNKVHFIPKHKAQEEAEKKLEPEKKASTKSKSGEGFGNALKDFGTSISDAWMNLYTENQTLTIIITVVACLIPIILIFACCCRGSSAPAPAPAPAPKQKKVEEVKAEEEPEEGKEEEEEKEVTPEPAPEAPSEPQAKKNKKKKSQPDNF</sequence>
<dbReference type="Gene3D" id="2.10.250.10">
    <property type="entry name" value="Calreticulin/calnexin, P domain"/>
    <property type="match status" value="1"/>
</dbReference>
<dbReference type="InterPro" id="IPR009033">
    <property type="entry name" value="Calreticulin/calnexin_P_dom_sf"/>
</dbReference>
<dbReference type="PANTHER" id="PTHR11073">
    <property type="entry name" value="CALRETICULIN AND CALNEXIN"/>
    <property type="match status" value="1"/>
</dbReference>
<evidence type="ECO:0000256" key="8">
    <source>
        <dbReference type="RuleBase" id="RU362126"/>
    </source>
</evidence>
<feature type="region of interest" description="Disordered" evidence="9">
    <location>
        <begin position="496"/>
        <end position="557"/>
    </location>
</feature>
<reference evidence="10 11" key="1">
    <citation type="submission" date="2024-04" db="EMBL/GenBank/DDBJ databases">
        <title>Tritrichomonas musculus Genome.</title>
        <authorList>
            <person name="Alves-Ferreira E."/>
            <person name="Grigg M."/>
            <person name="Lorenzi H."/>
            <person name="Galac M."/>
        </authorList>
    </citation>
    <scope>NUCLEOTIDE SEQUENCE [LARGE SCALE GENOMIC DNA]</scope>
    <source>
        <strain evidence="10 11">EAF2021</strain>
    </source>
</reference>
<comment type="subcellular location">
    <subcellularLocation>
        <location evidence="1">Endoplasmic reticulum membrane</location>
        <topology evidence="1">Single-pass membrane protein</topology>
    </subcellularLocation>
</comment>
<organism evidence="10 11">
    <name type="scientific">Tritrichomonas musculus</name>
    <dbReference type="NCBI Taxonomy" id="1915356"/>
    <lineage>
        <taxon>Eukaryota</taxon>
        <taxon>Metamonada</taxon>
        <taxon>Parabasalia</taxon>
        <taxon>Tritrichomonadida</taxon>
        <taxon>Tritrichomonadidae</taxon>
        <taxon>Tritrichomonas</taxon>
    </lineage>
</organism>
<name>A0ABR2KUJ5_9EUKA</name>
<dbReference type="PROSITE" id="PS00805">
    <property type="entry name" value="CALRETICULIN_REPEAT"/>
    <property type="match status" value="2"/>
</dbReference>
<evidence type="ECO:0008006" key="12">
    <source>
        <dbReference type="Google" id="ProtNLM"/>
    </source>
</evidence>
<feature type="region of interest" description="Disordered" evidence="9">
    <location>
        <begin position="421"/>
        <end position="446"/>
    </location>
</feature>
<accession>A0ABR2KUJ5</accession>
<feature type="compositionally biased region" description="Basic and acidic residues" evidence="9">
    <location>
        <begin position="421"/>
        <end position="434"/>
    </location>
</feature>
<dbReference type="EMBL" id="JAPFFF010000003">
    <property type="protein sequence ID" value="KAK8894779.1"/>
    <property type="molecule type" value="Genomic_DNA"/>
</dbReference>
<evidence type="ECO:0000256" key="9">
    <source>
        <dbReference type="SAM" id="MobiDB-lite"/>
    </source>
</evidence>
<feature type="compositionally biased region" description="Acidic residues" evidence="9">
    <location>
        <begin position="513"/>
        <end position="528"/>
    </location>
</feature>
<protein>
    <recommendedName>
        <fullName evidence="12">Calnexin</fullName>
    </recommendedName>
</protein>
<evidence type="ECO:0000256" key="2">
    <source>
        <dbReference type="ARBA" id="ARBA00010983"/>
    </source>
</evidence>
<dbReference type="PROSITE" id="PS00804">
    <property type="entry name" value="CALRETICULIN_2"/>
    <property type="match status" value="1"/>
</dbReference>
<keyword evidence="4 8" id="KW-0256">Endoplasmic reticulum</keyword>
<comment type="similarity">
    <text evidence="2 8">Belongs to the calreticulin family.</text>
</comment>
<dbReference type="PRINTS" id="PR00626">
    <property type="entry name" value="CALRETICULIN"/>
</dbReference>